<sequence length="362" mass="40817">MLVLLTALAHLLAFLSTDRMARYPGKESWGIAAFNLLLFSLLLVAVLALGRLYYSRGYLLSATFLCFPLLVFYLTRVPPVRLALVPGGVADWLRAHVGEKLPIARLDEVEGVVADLHHLDPKALPLLAEASLRGIPILHAASVYEGYTGRVPLGPHFNEGLMALAEMDRGLYPWFKRLWEVGLVLFLSPLILVLGVLVALLVYWDLGRPVIFAQERVGLGGRPFKAYKFRTMRGAPREGVYVGEEEARLTPLGRFLRRYRLDELPQFWNILKGDMSLVGPRPEQRVLAEVYAKEIPLYPLRHSVRPGLTGWAQVQQGYTEGVEGTRLKLSYDLYYIKHLSFWLDLRILVKTLWVIGTGFGAR</sequence>
<feature type="transmembrane region" description="Helical" evidence="2">
    <location>
        <begin position="181"/>
        <end position="204"/>
    </location>
</feature>
<keyword evidence="2" id="KW-0812">Transmembrane</keyword>
<dbReference type="Proteomes" id="UP000182993">
    <property type="component" value="Chromosome"/>
</dbReference>
<organism evidence="4 5">
    <name type="scientific">Thermus brockianus</name>
    <dbReference type="NCBI Taxonomy" id="56956"/>
    <lineage>
        <taxon>Bacteria</taxon>
        <taxon>Thermotogati</taxon>
        <taxon>Deinococcota</taxon>
        <taxon>Deinococci</taxon>
        <taxon>Thermales</taxon>
        <taxon>Thermaceae</taxon>
        <taxon>Thermus</taxon>
    </lineage>
</organism>
<proteinExistence type="inferred from homology"/>
<comment type="similarity">
    <text evidence="1">Belongs to the bacterial sugar transferase family.</text>
</comment>
<keyword evidence="2" id="KW-0472">Membrane</keyword>
<dbReference type="InterPro" id="IPR003362">
    <property type="entry name" value="Bact_transf"/>
</dbReference>
<evidence type="ECO:0000313" key="5">
    <source>
        <dbReference type="Proteomes" id="UP000182993"/>
    </source>
</evidence>
<dbReference type="GO" id="GO:0016780">
    <property type="term" value="F:phosphotransferase activity, for other substituted phosphate groups"/>
    <property type="evidence" value="ECO:0007669"/>
    <property type="project" value="TreeGrafter"/>
</dbReference>
<dbReference type="KEGG" id="tbc:A0O31_00159"/>
<dbReference type="STRING" id="56956.A0O31_00159"/>
<protein>
    <submittedName>
        <fullName evidence="4">Glycosyltransferase</fullName>
    </submittedName>
</protein>
<evidence type="ECO:0000313" key="4">
    <source>
        <dbReference type="EMBL" id="APD08386.1"/>
    </source>
</evidence>
<dbReference type="AlphaFoldDB" id="A0A1J0LQQ4"/>
<dbReference type="PANTHER" id="PTHR30576">
    <property type="entry name" value="COLANIC BIOSYNTHESIS UDP-GLUCOSE LIPID CARRIER TRANSFERASE"/>
    <property type="match status" value="1"/>
</dbReference>
<feature type="transmembrane region" description="Helical" evidence="2">
    <location>
        <begin position="57"/>
        <end position="75"/>
    </location>
</feature>
<accession>A0A1J0LQQ4</accession>
<keyword evidence="2" id="KW-1133">Transmembrane helix</keyword>
<dbReference type="EMBL" id="CP016312">
    <property type="protein sequence ID" value="APD08386.1"/>
    <property type="molecule type" value="Genomic_DNA"/>
</dbReference>
<keyword evidence="4" id="KW-0808">Transferase</keyword>
<gene>
    <name evidence="4" type="ORF">A0O31_00159</name>
</gene>
<evidence type="ECO:0000256" key="2">
    <source>
        <dbReference type="SAM" id="Phobius"/>
    </source>
</evidence>
<dbReference type="RefSeq" id="WP_237259010.1">
    <property type="nucleotide sequence ID" value="NZ_CP016312.1"/>
</dbReference>
<name>A0A1J0LQQ4_THEBO</name>
<evidence type="ECO:0000256" key="1">
    <source>
        <dbReference type="ARBA" id="ARBA00006464"/>
    </source>
</evidence>
<feature type="transmembrane region" description="Helical" evidence="2">
    <location>
        <begin position="31"/>
        <end position="50"/>
    </location>
</feature>
<dbReference type="Pfam" id="PF02397">
    <property type="entry name" value="Bac_transf"/>
    <property type="match status" value="1"/>
</dbReference>
<feature type="domain" description="Bacterial sugar transferase" evidence="3">
    <location>
        <begin position="176"/>
        <end position="355"/>
    </location>
</feature>
<evidence type="ECO:0000259" key="3">
    <source>
        <dbReference type="Pfam" id="PF02397"/>
    </source>
</evidence>
<reference evidence="5" key="1">
    <citation type="submission" date="2016-06" db="EMBL/GenBank/DDBJ databases">
        <title>Whole genome sequencing of Thermus brockianus strain GE-1.</title>
        <authorList>
            <person name="Schaefers C."/>
            <person name="Blank S."/>
            <person name="Wiebusch S."/>
            <person name="Elleuche S."/>
            <person name="Antranikian G."/>
        </authorList>
    </citation>
    <scope>NUCLEOTIDE SEQUENCE [LARGE SCALE GENOMIC DNA]</scope>
    <source>
        <strain evidence="5">GE-1</strain>
    </source>
</reference>
<dbReference type="PANTHER" id="PTHR30576:SF0">
    <property type="entry name" value="UNDECAPRENYL-PHOSPHATE N-ACETYLGALACTOSAMINYL 1-PHOSPHATE TRANSFERASE-RELATED"/>
    <property type="match status" value="1"/>
</dbReference>